<comment type="caution">
    <text evidence="2">The sequence shown here is derived from an EMBL/GenBank/DDBJ whole genome shotgun (WGS) entry which is preliminary data.</text>
</comment>
<feature type="compositionally biased region" description="Basic and acidic residues" evidence="1">
    <location>
        <begin position="35"/>
        <end position="62"/>
    </location>
</feature>
<proteinExistence type="predicted"/>
<keyword evidence="3" id="KW-1185">Reference proteome</keyword>
<sequence length="222" mass="25887">MIYAEDGESVTVIFISPPDLHELTNEDSDDENELVPDKSSRRQLRAEVEVRKPAGENLDEHPNKDHIFQEANQQNTKKKISHHKKYLVDQGNFVSEEHLDYVLGIRFGYKVWSINEKEEYLISLEVYQEIRVAGDPENERRFGKAAAPFVAMIESLPKLKLPYKFYVDNVFSREFMTAASQETFVFCLLDEFDVDPMANVKRYSQFHKKLSKYPGVYVRTVQ</sequence>
<dbReference type="AlphaFoldDB" id="A0A8K0G5X5"/>
<organism evidence="2 3">
    <name type="scientific">Ignelater luminosus</name>
    <name type="common">Cucubano</name>
    <name type="synonym">Pyrophorus luminosus</name>
    <dbReference type="NCBI Taxonomy" id="2038154"/>
    <lineage>
        <taxon>Eukaryota</taxon>
        <taxon>Metazoa</taxon>
        <taxon>Ecdysozoa</taxon>
        <taxon>Arthropoda</taxon>
        <taxon>Hexapoda</taxon>
        <taxon>Insecta</taxon>
        <taxon>Pterygota</taxon>
        <taxon>Neoptera</taxon>
        <taxon>Endopterygota</taxon>
        <taxon>Coleoptera</taxon>
        <taxon>Polyphaga</taxon>
        <taxon>Elateriformia</taxon>
        <taxon>Elateroidea</taxon>
        <taxon>Elateridae</taxon>
        <taxon>Agrypninae</taxon>
        <taxon>Pyrophorini</taxon>
        <taxon>Ignelater</taxon>
    </lineage>
</organism>
<evidence type="ECO:0000313" key="2">
    <source>
        <dbReference type="EMBL" id="KAF2887234.1"/>
    </source>
</evidence>
<reference evidence="2" key="1">
    <citation type="submission" date="2019-08" db="EMBL/GenBank/DDBJ databases">
        <title>The genome of the North American firefly Photinus pyralis.</title>
        <authorList>
            <consortium name="Photinus pyralis genome working group"/>
            <person name="Fallon T.R."/>
            <person name="Sander Lower S.E."/>
            <person name="Weng J.-K."/>
        </authorList>
    </citation>
    <scope>NUCLEOTIDE SEQUENCE</scope>
    <source>
        <strain evidence="2">TRF0915ILg1</strain>
        <tissue evidence="2">Whole body</tissue>
    </source>
</reference>
<evidence type="ECO:0000256" key="1">
    <source>
        <dbReference type="SAM" id="MobiDB-lite"/>
    </source>
</evidence>
<dbReference type="OrthoDB" id="6777693at2759"/>
<name>A0A8K0G5X5_IGNLU</name>
<dbReference type="EMBL" id="VTPC01084506">
    <property type="protein sequence ID" value="KAF2887234.1"/>
    <property type="molecule type" value="Genomic_DNA"/>
</dbReference>
<accession>A0A8K0G5X5</accession>
<feature type="compositionally biased region" description="Acidic residues" evidence="1">
    <location>
        <begin position="25"/>
        <end position="34"/>
    </location>
</feature>
<protein>
    <submittedName>
        <fullName evidence="2">Uncharacterized protein</fullName>
    </submittedName>
</protein>
<dbReference type="Proteomes" id="UP000801492">
    <property type="component" value="Unassembled WGS sequence"/>
</dbReference>
<gene>
    <name evidence="2" type="ORF">ILUMI_18942</name>
</gene>
<evidence type="ECO:0000313" key="3">
    <source>
        <dbReference type="Proteomes" id="UP000801492"/>
    </source>
</evidence>
<feature type="region of interest" description="Disordered" evidence="1">
    <location>
        <begin position="20"/>
        <end position="62"/>
    </location>
</feature>